<evidence type="ECO:0000313" key="1">
    <source>
        <dbReference type="EMBL" id="AEG91683.1"/>
    </source>
</evidence>
<accession>F5XWB3</accession>
<gene>
    <name evidence="1" type="ordered locus">Rta_06050</name>
</gene>
<reference evidence="2" key="1">
    <citation type="submission" date="2006-01" db="EMBL/GenBank/DDBJ databases">
        <title>Genome of the cyst-dividing bacterium Ramlibacter tataouinensis.</title>
        <authorList>
            <person name="Barakat M."/>
            <person name="Ortet P."/>
            <person name="De Luca G."/>
            <person name="Jourlin-Castelli C."/>
            <person name="Ansaldi M."/>
            <person name="Py B."/>
            <person name="Fichant G."/>
            <person name="Coutinho P."/>
            <person name="Voulhoux R."/>
            <person name="Bastien O."/>
            <person name="Roy S."/>
            <person name="Marechal E."/>
            <person name="Henrissat B."/>
            <person name="Quentin Y."/>
            <person name="Noirot P."/>
            <person name="Filloux A."/>
            <person name="Mejean V."/>
            <person name="DuBow M."/>
            <person name="Barras F."/>
            <person name="Heulin T."/>
        </authorList>
    </citation>
    <scope>NUCLEOTIDE SEQUENCE [LARGE SCALE GENOMIC DNA]</scope>
    <source>
        <strain evidence="2">ATCC BAA-407 / DSM 14655 / LMG 21543 / TTB310</strain>
    </source>
</reference>
<dbReference type="HOGENOM" id="CLU_3414957_0_0_4"/>
<organism evidence="1 2">
    <name type="scientific">Ramlibacter tataouinensis (strain ATCC BAA-407 / DSM 14655 / LMG 21543 / TTB310)</name>
    <dbReference type="NCBI Taxonomy" id="365046"/>
    <lineage>
        <taxon>Bacteria</taxon>
        <taxon>Pseudomonadati</taxon>
        <taxon>Pseudomonadota</taxon>
        <taxon>Betaproteobacteria</taxon>
        <taxon>Burkholderiales</taxon>
        <taxon>Comamonadaceae</taxon>
        <taxon>Ramlibacter</taxon>
    </lineage>
</organism>
<dbReference type="Proteomes" id="UP000008385">
    <property type="component" value="Chromosome"/>
</dbReference>
<proteinExistence type="predicted"/>
<name>F5XWB3_RAMTT</name>
<dbReference type="EMBL" id="CP000245">
    <property type="protein sequence ID" value="AEG91683.1"/>
    <property type="molecule type" value="Genomic_DNA"/>
</dbReference>
<dbReference type="AlphaFoldDB" id="F5XWB3"/>
<evidence type="ECO:0000313" key="2">
    <source>
        <dbReference type="Proteomes" id="UP000008385"/>
    </source>
</evidence>
<reference evidence="1 2" key="2">
    <citation type="journal article" date="2011" name="PLoS ONE">
        <title>The Cyst-Dividing Bacterium Ramlibacter tataouinensis TTB310 Genome Reveals a Well-Stocked Toolbox for Adaptation to a Desert Environment.</title>
        <authorList>
            <person name="De Luca G."/>
            <person name="Barakat M."/>
            <person name="Ortet P."/>
            <person name="Fochesato S."/>
            <person name="Jourlin-Castelli C."/>
            <person name="Ansaldi M."/>
            <person name="Py B."/>
            <person name="Fichant G."/>
            <person name="Coutinho P.M."/>
            <person name="Voulhoux R."/>
            <person name="Bastien O."/>
            <person name="Marechal E."/>
            <person name="Henrissat B."/>
            <person name="Quentin Y."/>
            <person name="Noirot P."/>
            <person name="Filloux A."/>
            <person name="Mejean V."/>
            <person name="Dubow M.S."/>
            <person name="Barras F."/>
            <person name="Barbe V."/>
            <person name="Weissenbach J."/>
            <person name="Mihalcescu I."/>
            <person name="Vermeglio A."/>
            <person name="Achouak W."/>
            <person name="Heulin T."/>
        </authorList>
    </citation>
    <scope>NUCLEOTIDE SEQUENCE [LARGE SCALE GENOMIC DNA]</scope>
    <source>
        <strain evidence="2">ATCC BAA-407 / DSM 14655 / LMG 21543 / TTB310</strain>
    </source>
</reference>
<keyword evidence="2" id="KW-1185">Reference proteome</keyword>
<dbReference type="KEGG" id="rta:Rta_06050"/>
<sequence length="27" mass="3157">MTQGELQQMAAEIMQRTMQVCRRTSDI</sequence>
<protein>
    <submittedName>
        <fullName evidence="1">Uncharacterized protein</fullName>
    </submittedName>
</protein>